<dbReference type="AlphaFoldDB" id="A0A6G1EVG8"/>
<organism evidence="1 2">
    <name type="scientific">Oryza meyeriana var. granulata</name>
    <dbReference type="NCBI Taxonomy" id="110450"/>
    <lineage>
        <taxon>Eukaryota</taxon>
        <taxon>Viridiplantae</taxon>
        <taxon>Streptophyta</taxon>
        <taxon>Embryophyta</taxon>
        <taxon>Tracheophyta</taxon>
        <taxon>Spermatophyta</taxon>
        <taxon>Magnoliopsida</taxon>
        <taxon>Liliopsida</taxon>
        <taxon>Poales</taxon>
        <taxon>Poaceae</taxon>
        <taxon>BOP clade</taxon>
        <taxon>Oryzoideae</taxon>
        <taxon>Oryzeae</taxon>
        <taxon>Oryzinae</taxon>
        <taxon>Oryza</taxon>
        <taxon>Oryza meyeriana</taxon>
    </lineage>
</organism>
<dbReference type="EMBL" id="SPHZ02000002">
    <property type="protein sequence ID" value="KAF0928634.1"/>
    <property type="molecule type" value="Genomic_DNA"/>
</dbReference>
<comment type="caution">
    <text evidence="1">The sequence shown here is derived from an EMBL/GenBank/DDBJ whole genome shotgun (WGS) entry which is preliminary data.</text>
</comment>
<reference evidence="1 2" key="1">
    <citation type="submission" date="2019-11" db="EMBL/GenBank/DDBJ databases">
        <title>Whole genome sequence of Oryza granulata.</title>
        <authorList>
            <person name="Li W."/>
        </authorList>
    </citation>
    <scope>NUCLEOTIDE SEQUENCE [LARGE SCALE GENOMIC DNA]</scope>
    <source>
        <strain evidence="2">cv. Menghai</strain>
        <tissue evidence="1">Leaf</tissue>
    </source>
</reference>
<protein>
    <submittedName>
        <fullName evidence="1">Uncharacterized protein</fullName>
    </submittedName>
</protein>
<name>A0A6G1EVG8_9ORYZ</name>
<sequence length="126" mass="14625">MSPFLTGRAEHGAATYRNVQKRLGQRWKYLDIFTTKDMQFAERCETQHIVWQCIPGAFENAEGRQTNEEVTIFGNRYQSAAIPEDRQLFKMHRWAKALEYLCFVVWIADMLAAKAQCQTFQSLLAG</sequence>
<evidence type="ECO:0000313" key="1">
    <source>
        <dbReference type="EMBL" id="KAF0928634.1"/>
    </source>
</evidence>
<proteinExistence type="predicted"/>
<accession>A0A6G1EVG8</accession>
<gene>
    <name evidence="1" type="ORF">E2562_006068</name>
</gene>
<keyword evidence="2" id="KW-1185">Reference proteome</keyword>
<dbReference type="Proteomes" id="UP000479710">
    <property type="component" value="Unassembled WGS sequence"/>
</dbReference>
<evidence type="ECO:0000313" key="2">
    <source>
        <dbReference type="Proteomes" id="UP000479710"/>
    </source>
</evidence>